<proteinExistence type="inferred from homology"/>
<dbReference type="Pfam" id="PF03755">
    <property type="entry name" value="YicC-like_N"/>
    <property type="match status" value="1"/>
</dbReference>
<dbReference type="InterPro" id="IPR013527">
    <property type="entry name" value="YicC-like_N"/>
</dbReference>
<keyword evidence="4" id="KW-0378">Hydrolase</keyword>
<keyword evidence="2" id="KW-0540">Nuclease</keyword>
<dbReference type="RefSeq" id="WP_078768448.1">
    <property type="nucleotide sequence ID" value="NZ_FUWW01000009.1"/>
</dbReference>
<dbReference type="OrthoDB" id="9771229at2"/>
<protein>
    <submittedName>
        <fullName evidence="8">TIGR00255 family protein</fullName>
    </submittedName>
</protein>
<dbReference type="NCBIfam" id="TIGR00255">
    <property type="entry name" value="YicC/YloC family endoribonuclease"/>
    <property type="match status" value="1"/>
</dbReference>
<dbReference type="AlphaFoldDB" id="A0A1T4LP33"/>
<dbReference type="GO" id="GO:0004521">
    <property type="term" value="F:RNA endonuclease activity"/>
    <property type="evidence" value="ECO:0007669"/>
    <property type="project" value="InterPro"/>
</dbReference>
<evidence type="ECO:0000259" key="7">
    <source>
        <dbReference type="Pfam" id="PF08340"/>
    </source>
</evidence>
<evidence type="ECO:0000256" key="2">
    <source>
        <dbReference type="ARBA" id="ARBA00022722"/>
    </source>
</evidence>
<comment type="similarity">
    <text evidence="5">Belongs to the YicC/YloC family.</text>
</comment>
<feature type="domain" description="Endoribonuclease YicC-like C-terminal" evidence="7">
    <location>
        <begin position="173"/>
        <end position="292"/>
    </location>
</feature>
<evidence type="ECO:0000313" key="9">
    <source>
        <dbReference type="Proteomes" id="UP000190657"/>
    </source>
</evidence>
<keyword evidence="3" id="KW-0255">Endonuclease</keyword>
<dbReference type="InterPro" id="IPR005229">
    <property type="entry name" value="YicC/YloC-like"/>
</dbReference>
<evidence type="ECO:0000256" key="3">
    <source>
        <dbReference type="ARBA" id="ARBA00022759"/>
    </source>
</evidence>
<dbReference type="EMBL" id="FUWW01000009">
    <property type="protein sequence ID" value="SJZ56480.1"/>
    <property type="molecule type" value="Genomic_DNA"/>
</dbReference>
<dbReference type="PANTHER" id="PTHR30636:SF3">
    <property type="entry name" value="UPF0701 PROTEIN YICC"/>
    <property type="match status" value="1"/>
</dbReference>
<comment type="cofactor">
    <cofactor evidence="1">
        <name>a divalent metal cation</name>
        <dbReference type="ChEBI" id="CHEBI:60240"/>
    </cofactor>
</comment>
<evidence type="ECO:0000256" key="4">
    <source>
        <dbReference type="ARBA" id="ARBA00022801"/>
    </source>
</evidence>
<dbReference type="STRING" id="290054.SAMN02745114_00959"/>
<gene>
    <name evidence="8" type="ORF">SAMN02745114_00959</name>
</gene>
<reference evidence="8 9" key="1">
    <citation type="submission" date="2017-02" db="EMBL/GenBank/DDBJ databases">
        <authorList>
            <person name="Peterson S.W."/>
        </authorList>
    </citation>
    <scope>NUCLEOTIDE SEQUENCE [LARGE SCALE GENOMIC DNA]</scope>
    <source>
        <strain evidence="8 9">ATCC 51222</strain>
    </source>
</reference>
<dbReference type="Proteomes" id="UP000190657">
    <property type="component" value="Unassembled WGS sequence"/>
</dbReference>
<accession>A0A1T4LP33</accession>
<dbReference type="Pfam" id="PF08340">
    <property type="entry name" value="YicC-like_C"/>
    <property type="match status" value="1"/>
</dbReference>
<feature type="domain" description="Endoribonuclease YicC-like N-terminal" evidence="6">
    <location>
        <begin position="2"/>
        <end position="156"/>
    </location>
</feature>
<dbReference type="GO" id="GO:0016787">
    <property type="term" value="F:hydrolase activity"/>
    <property type="evidence" value="ECO:0007669"/>
    <property type="project" value="UniProtKB-KW"/>
</dbReference>
<evidence type="ECO:0000256" key="1">
    <source>
        <dbReference type="ARBA" id="ARBA00001968"/>
    </source>
</evidence>
<evidence type="ECO:0000313" key="8">
    <source>
        <dbReference type="EMBL" id="SJZ56480.1"/>
    </source>
</evidence>
<evidence type="ECO:0000256" key="5">
    <source>
        <dbReference type="ARBA" id="ARBA00035648"/>
    </source>
</evidence>
<dbReference type="InterPro" id="IPR013551">
    <property type="entry name" value="YicC-like_C"/>
</dbReference>
<dbReference type="PANTHER" id="PTHR30636">
    <property type="entry name" value="UPF0701 PROTEIN YICC"/>
    <property type="match status" value="1"/>
</dbReference>
<organism evidence="8 9">
    <name type="scientific">Eubacterium coprostanoligenes</name>
    <dbReference type="NCBI Taxonomy" id="290054"/>
    <lineage>
        <taxon>Bacteria</taxon>
        <taxon>Bacillati</taxon>
        <taxon>Bacillota</taxon>
        <taxon>Clostridia</taxon>
        <taxon>Eubacteriales</taxon>
        <taxon>Eubacteriaceae</taxon>
        <taxon>Eubacterium</taxon>
    </lineage>
</organism>
<evidence type="ECO:0000259" key="6">
    <source>
        <dbReference type="Pfam" id="PF03755"/>
    </source>
</evidence>
<name>A0A1T4LP33_9FIRM</name>
<sequence>MLKSMTGFGRAQKEIDGYVITVELKSVNHRYFEFSSRVPRQYGFLDEKLKSYINGKVSRGKIECYVTIEALNTDTADVVVNHTLATAYVNALKEIAETYELKDDFGASTISRFPEVLVVRKSDEDEEKLWGYVQEVCSEAIDKFVAMREVEGSKMKDDIYSRGQFILDCVSYIEERSPQTVKEYNDKLVERVHELLGDVSLDESRILQEVAIYADKVAVAEETVRLRSHIEQLNTFISSDEPVGRKMDFLVQEINRETNTIGSKANDVDIARKVVDIKAEVEKIREQIQNIE</sequence>
<keyword evidence="9" id="KW-1185">Reference proteome</keyword>